<accession>A0A844P127</accession>
<evidence type="ECO:0000313" key="1">
    <source>
        <dbReference type="EMBL" id="MUK49050.1"/>
    </source>
</evidence>
<comment type="caution">
    <text evidence="1">The sequence shown here is derived from an EMBL/GenBank/DDBJ whole genome shotgun (WGS) entry which is preliminary data.</text>
</comment>
<proteinExistence type="predicted"/>
<dbReference type="Pfam" id="PF07507">
    <property type="entry name" value="WavE"/>
    <property type="match status" value="1"/>
</dbReference>
<dbReference type="EMBL" id="WOBN01000011">
    <property type="protein sequence ID" value="MUK49050.1"/>
    <property type="molecule type" value="Genomic_DNA"/>
</dbReference>
<dbReference type="AlphaFoldDB" id="A0A844P127"/>
<protein>
    <submittedName>
        <fullName evidence="1">WavE lipopolysaccharide synthesis</fullName>
    </submittedName>
</protein>
<sequence>MMILKRATMNNKIESRDISIIVQGQLFKSEHSSTLDVLQSIRKYYPNAEVILSTWTGSEISPLYQSLCDQIVLSDDPGDGSYGKPPLNINRQIVSSKAGIDKATRTYAIKTRTDLIFTSDSLASFMGLTLERTPEFSLGFGHICVADFSTRSHISGLKVPFWVCDFVYAGRKEDVKKIFDVNLYTKNDFEYYLTHPKPDYMYRQSDVFQYTPETYFAYNYLKQGRDIQFENSYDNNSIAMELYGNLLIDNFIVLGEKQLGITSLKYHLPIHPSRKIMTYPKWSKLYLEKYDCSIPKPSLFQDQFEYLKYKWNKKRKSSFK</sequence>
<dbReference type="Proteomes" id="UP000448038">
    <property type="component" value="Unassembled WGS sequence"/>
</dbReference>
<gene>
    <name evidence="1" type="ORF">GNP88_07635</name>
</gene>
<name>A0A844P127_ALIFS</name>
<organism evidence="1 2">
    <name type="scientific">Aliivibrio fischeri</name>
    <name type="common">Vibrio fischeri</name>
    <dbReference type="NCBI Taxonomy" id="668"/>
    <lineage>
        <taxon>Bacteria</taxon>
        <taxon>Pseudomonadati</taxon>
        <taxon>Pseudomonadota</taxon>
        <taxon>Gammaproteobacteria</taxon>
        <taxon>Vibrionales</taxon>
        <taxon>Vibrionaceae</taxon>
        <taxon>Aliivibrio</taxon>
    </lineage>
</organism>
<reference evidence="1 2" key="1">
    <citation type="submission" date="2019-11" db="EMBL/GenBank/DDBJ databases">
        <title>Using colonization assays and comparative genomics to discover symbiosis behaviors and factors in Vibrio fischeri.</title>
        <authorList>
            <person name="Bongrand C."/>
            <person name="Moriano-Gutierrez S."/>
            <person name="Arevalo P."/>
            <person name="Mcfall-Ngai M."/>
            <person name="Visick K."/>
            <person name="Polz M.F."/>
            <person name="Ruby E.G."/>
        </authorList>
    </citation>
    <scope>NUCLEOTIDE SEQUENCE [LARGE SCALE GENOMIC DNA]</scope>
    <source>
        <strain evidence="2">emors.4.1</strain>
    </source>
</reference>
<dbReference type="InterPro" id="IPR011122">
    <property type="entry name" value="WavE"/>
</dbReference>
<evidence type="ECO:0000313" key="2">
    <source>
        <dbReference type="Proteomes" id="UP000448038"/>
    </source>
</evidence>